<dbReference type="Pfam" id="PF03901">
    <property type="entry name" value="Glyco_transf_22"/>
    <property type="match status" value="1"/>
</dbReference>
<dbReference type="PANTHER" id="PTHR22760">
    <property type="entry name" value="GLYCOSYLTRANSFERASE"/>
    <property type="match status" value="1"/>
</dbReference>
<evidence type="ECO:0000256" key="1">
    <source>
        <dbReference type="ARBA" id="ARBA00004477"/>
    </source>
</evidence>
<dbReference type="UniPathway" id="UPA00378"/>
<evidence type="ECO:0000256" key="5">
    <source>
        <dbReference type="ARBA" id="ARBA00022679"/>
    </source>
</evidence>
<proteinExistence type="inferred from homology"/>
<organism evidence="13 14">
    <name type="scientific">Smittium simulii</name>
    <dbReference type="NCBI Taxonomy" id="133385"/>
    <lineage>
        <taxon>Eukaryota</taxon>
        <taxon>Fungi</taxon>
        <taxon>Fungi incertae sedis</taxon>
        <taxon>Zoopagomycota</taxon>
        <taxon>Kickxellomycotina</taxon>
        <taxon>Harpellomycetes</taxon>
        <taxon>Harpellales</taxon>
        <taxon>Legeriomycetaceae</taxon>
        <taxon>Smittium</taxon>
    </lineage>
</organism>
<dbReference type="EC" id="2.4.1.-" evidence="12"/>
<reference evidence="13 14" key="1">
    <citation type="journal article" date="2018" name="MBio">
        <title>Comparative Genomics Reveals the Core Gene Toolbox for the Fungus-Insect Symbiosis.</title>
        <authorList>
            <person name="Wang Y."/>
            <person name="Stata M."/>
            <person name="Wang W."/>
            <person name="Stajich J.E."/>
            <person name="White M.M."/>
            <person name="Moncalvo J.M."/>
        </authorList>
    </citation>
    <scope>NUCLEOTIDE SEQUENCE [LARGE SCALE GENOMIC DNA]</scope>
    <source>
        <strain evidence="13 14">SWE-8-4</strain>
    </source>
</reference>
<comment type="function">
    <text evidence="10">Mannosyltransferase that operates in the biosynthetic pathway of dolichol-linked oligosaccharides, the glycan precursors employed in protein asparagine (N)-glycosylation. The assembly of dolichol-linked oligosaccharides begins on the cytosolic side of the endoplasmic reticulum membrane and finishes in its lumen. The sequential addition of sugars to dolichol pyrophosphate produces dolichol-linked oligosaccharides containing fourteen sugars, including two GlcNAcs, nine mannoses and three glucoses. Once assembled, the oligosaccharide is transferred from the lipid to nascent proteins by oligosaccharyltransferases. In the lumen of the endoplasmic reticulum, adds the eighth mannose residue in an alpha-1,6 linkage onto Man(7)GlcNAc(2)-PP-dolichol to produce Man(8)GlcNAc(2)-PP-dolichol.</text>
</comment>
<feature type="transmembrane region" description="Helical" evidence="12">
    <location>
        <begin position="31"/>
        <end position="50"/>
    </location>
</feature>
<evidence type="ECO:0000256" key="9">
    <source>
        <dbReference type="ARBA" id="ARBA00023136"/>
    </source>
</evidence>
<comment type="subcellular location">
    <subcellularLocation>
        <location evidence="1 12">Endoplasmic reticulum membrane</location>
        <topology evidence="1 12">Multi-pass membrane protein</topology>
    </subcellularLocation>
</comment>
<evidence type="ECO:0000256" key="2">
    <source>
        <dbReference type="ARBA" id="ARBA00004922"/>
    </source>
</evidence>
<sequence>MVLGTHLYEFLLSNLFSIIIFSILPHKEWRFIMCSIPIFNLFSAISLNTISFSKSETRFFSNRLLCKSIVYLTLFSQLFVSVFMVLVSFYNYPGGYALTYLHSLECSEKNVLVHIDTYSAISGVTRFGQHRRDWNYSKSENLSLNEYQSFTHLLTNQPKVHNNDFKTIAIVYGYSGLNLKHAYAEIKKAIRSRSIKCFIYSNFKNNRNSTIIFGVIKLEPKVWIMKNNQISLSSTSEQETPDPQSVFPKVFF</sequence>
<dbReference type="AlphaFoldDB" id="A0A2T9YMZ3"/>
<dbReference type="EMBL" id="MBFR01000120">
    <property type="protein sequence ID" value="PVU93679.1"/>
    <property type="molecule type" value="Genomic_DNA"/>
</dbReference>
<evidence type="ECO:0000256" key="12">
    <source>
        <dbReference type="RuleBase" id="RU363075"/>
    </source>
</evidence>
<evidence type="ECO:0000256" key="4">
    <source>
        <dbReference type="ARBA" id="ARBA00022676"/>
    </source>
</evidence>
<protein>
    <recommendedName>
        <fullName evidence="12">Mannosyltransferase</fullName>
        <ecNumber evidence="12">2.4.1.-</ecNumber>
    </recommendedName>
</protein>
<comment type="pathway">
    <text evidence="2">Protein modification; protein glycosylation.</text>
</comment>
<keyword evidence="7 12" id="KW-0256">Endoplasmic reticulum</keyword>
<keyword evidence="8 12" id="KW-1133">Transmembrane helix</keyword>
<comment type="catalytic activity">
    <reaction evidence="11">
        <text>an alpha-D-Man-(1-&gt;2)-alpha-D-Man-(1-&gt;2)-alpha-D-Man-(1-&gt;3)-[alpha-D-Man-(1-&gt;2)-alpha-D-Man-(1-&gt;3)-alpha-D-Man-(1-&gt;6)]-beta-D-Man-(1-&gt;4)-beta-D-GlcNAc-(1-&gt;4)-alpha-D-GlcNAc-diphospho-di-trans,poly-cis-dolichol + a di-trans,poly-cis-dolichyl beta-D-mannosyl phosphate = an alpha-D-Man-(1-&gt;2)-alpha-D-Man-(1-&gt;2)-alpha-D-Man-(1-&gt;3)-[alpha-D-Man-(1-&gt;2)-alpha-D-Man-(1-&gt;3)-[alpha-D-Man-(1-&gt;6)]-alpha-D-Man-(1-&gt;6)]-beta-D-Man-(1-&gt;4)-beta-D-GlcNAc-(1-&gt;4)-alpha-D-GlcNAc-diphospho-di-trans,poly-cis-dolichol + a di-trans,poly-cis-dolichyl phosphate + H(+)</text>
        <dbReference type="Rhea" id="RHEA:29535"/>
        <dbReference type="Rhea" id="RHEA-COMP:19498"/>
        <dbReference type="Rhea" id="RHEA-COMP:19501"/>
        <dbReference type="Rhea" id="RHEA-COMP:19518"/>
        <dbReference type="Rhea" id="RHEA-COMP:19519"/>
        <dbReference type="ChEBI" id="CHEBI:15378"/>
        <dbReference type="ChEBI" id="CHEBI:57683"/>
        <dbReference type="ChEBI" id="CHEBI:58211"/>
        <dbReference type="ChEBI" id="CHEBI:132517"/>
        <dbReference type="ChEBI" id="CHEBI:132519"/>
        <dbReference type="EC" id="2.4.1.260"/>
    </reaction>
    <physiologicalReaction direction="left-to-right" evidence="11">
        <dbReference type="Rhea" id="RHEA:29536"/>
    </physiologicalReaction>
</comment>
<evidence type="ECO:0000313" key="14">
    <source>
        <dbReference type="Proteomes" id="UP000245383"/>
    </source>
</evidence>
<keyword evidence="6 12" id="KW-0812">Transmembrane</keyword>
<comment type="similarity">
    <text evidence="3 12">Belongs to the glycosyltransferase 22 family.</text>
</comment>
<keyword evidence="4 12" id="KW-0328">Glycosyltransferase</keyword>
<gene>
    <name evidence="13" type="ORF">BB561_003105</name>
</gene>
<evidence type="ECO:0000256" key="7">
    <source>
        <dbReference type="ARBA" id="ARBA00022824"/>
    </source>
</evidence>
<keyword evidence="9 12" id="KW-0472">Membrane</keyword>
<evidence type="ECO:0000256" key="10">
    <source>
        <dbReference type="ARBA" id="ARBA00044721"/>
    </source>
</evidence>
<dbReference type="InterPro" id="IPR005599">
    <property type="entry name" value="GPI_mannosylTrfase"/>
</dbReference>
<name>A0A2T9YMZ3_9FUNG</name>
<dbReference type="Proteomes" id="UP000245383">
    <property type="component" value="Unassembled WGS sequence"/>
</dbReference>
<dbReference type="PANTHER" id="PTHR22760:SF1">
    <property type="entry name" value="DOL-P-MAN:MAN(7)GLCNAC(2)-PP-DOL ALPHA-1,6-MANNOSYLTRANSFERASE"/>
    <property type="match status" value="1"/>
</dbReference>
<comment type="caution">
    <text evidence="12">Lacks conserved residue(s) required for the propagation of feature annotation.</text>
</comment>
<dbReference type="OrthoDB" id="19039at2759"/>
<dbReference type="STRING" id="133385.A0A2T9YMZ3"/>
<feature type="transmembrane region" description="Helical" evidence="12">
    <location>
        <begin position="6"/>
        <end position="24"/>
    </location>
</feature>
<keyword evidence="5" id="KW-0808">Transferase</keyword>
<evidence type="ECO:0000256" key="11">
    <source>
        <dbReference type="ARBA" id="ARBA00048899"/>
    </source>
</evidence>
<feature type="transmembrane region" description="Helical" evidence="12">
    <location>
        <begin position="70"/>
        <end position="92"/>
    </location>
</feature>
<evidence type="ECO:0000313" key="13">
    <source>
        <dbReference type="EMBL" id="PVU93679.1"/>
    </source>
</evidence>
<evidence type="ECO:0000256" key="8">
    <source>
        <dbReference type="ARBA" id="ARBA00022989"/>
    </source>
</evidence>
<evidence type="ECO:0000256" key="6">
    <source>
        <dbReference type="ARBA" id="ARBA00022692"/>
    </source>
</evidence>
<dbReference type="GO" id="GO:0005789">
    <property type="term" value="C:endoplasmic reticulum membrane"/>
    <property type="evidence" value="ECO:0007669"/>
    <property type="project" value="UniProtKB-SubCell"/>
</dbReference>
<evidence type="ECO:0000256" key="3">
    <source>
        <dbReference type="ARBA" id="ARBA00007063"/>
    </source>
</evidence>
<accession>A0A2T9YMZ3</accession>
<comment type="caution">
    <text evidence="13">The sequence shown here is derived from an EMBL/GenBank/DDBJ whole genome shotgun (WGS) entry which is preliminary data.</text>
</comment>
<dbReference type="GO" id="GO:0006487">
    <property type="term" value="P:protein N-linked glycosylation"/>
    <property type="evidence" value="ECO:0007669"/>
    <property type="project" value="TreeGrafter"/>
</dbReference>
<dbReference type="GO" id="GO:0052917">
    <property type="term" value="F:dol-P-Man:Man(7)GlcNAc(2)-PP-Dol alpha-1,6-mannosyltransferase activity"/>
    <property type="evidence" value="ECO:0007669"/>
    <property type="project" value="UniProtKB-EC"/>
</dbReference>
<keyword evidence="14" id="KW-1185">Reference proteome</keyword>